<feature type="transmembrane region" description="Helical" evidence="1">
    <location>
        <begin position="88"/>
        <end position="107"/>
    </location>
</feature>
<keyword evidence="1" id="KW-1133">Transmembrane helix</keyword>
<evidence type="ECO:0000313" key="3">
    <source>
        <dbReference type="Proteomes" id="UP000184032"/>
    </source>
</evidence>
<organism evidence="2 3">
    <name type="scientific">Anaerosphaera aminiphila DSM 21120</name>
    <dbReference type="NCBI Taxonomy" id="1120995"/>
    <lineage>
        <taxon>Bacteria</taxon>
        <taxon>Bacillati</taxon>
        <taxon>Bacillota</taxon>
        <taxon>Tissierellia</taxon>
        <taxon>Tissierellales</taxon>
        <taxon>Peptoniphilaceae</taxon>
        <taxon>Anaerosphaera</taxon>
    </lineage>
</organism>
<feature type="transmembrane region" description="Helical" evidence="1">
    <location>
        <begin position="54"/>
        <end position="76"/>
    </location>
</feature>
<dbReference type="EMBL" id="FQXI01000029">
    <property type="protein sequence ID" value="SHH69922.1"/>
    <property type="molecule type" value="Genomic_DNA"/>
</dbReference>
<protein>
    <recommendedName>
        <fullName evidence="4">DUF3796 domain-containing protein</fullName>
    </recommendedName>
</protein>
<keyword evidence="1" id="KW-0472">Membrane</keyword>
<dbReference type="STRING" id="1120995.SAMN02745245_01969"/>
<dbReference type="OrthoDB" id="1701981at2"/>
<dbReference type="AlphaFoldDB" id="A0A1M5V3T9"/>
<accession>A0A1M5V3T9</accession>
<evidence type="ECO:0008006" key="4">
    <source>
        <dbReference type="Google" id="ProtNLM"/>
    </source>
</evidence>
<keyword evidence="3" id="KW-1185">Reference proteome</keyword>
<reference evidence="2 3" key="1">
    <citation type="submission" date="2016-11" db="EMBL/GenBank/DDBJ databases">
        <authorList>
            <person name="Jaros S."/>
            <person name="Januszkiewicz K."/>
            <person name="Wedrychowicz H."/>
        </authorList>
    </citation>
    <scope>NUCLEOTIDE SEQUENCE [LARGE SCALE GENOMIC DNA]</scope>
    <source>
        <strain evidence="2 3">DSM 21120</strain>
    </source>
</reference>
<name>A0A1M5V3T9_9FIRM</name>
<sequence length="118" mass="13320">MKNKYGFIGFLSLLGFWGLHSGDSIFLFFFAFVVFFQYFWIVPDEMFVDTIRKCATYAFFANLFTATGATLVFSYFELSNNPMAGGTALGFGISVAVFVLMTFIMELKERLGASNDKK</sequence>
<evidence type="ECO:0000256" key="1">
    <source>
        <dbReference type="SAM" id="Phobius"/>
    </source>
</evidence>
<dbReference type="Proteomes" id="UP000184032">
    <property type="component" value="Unassembled WGS sequence"/>
</dbReference>
<evidence type="ECO:0000313" key="2">
    <source>
        <dbReference type="EMBL" id="SHH69922.1"/>
    </source>
</evidence>
<gene>
    <name evidence="2" type="ORF">SAMN02745245_01969</name>
</gene>
<keyword evidence="1" id="KW-0812">Transmembrane</keyword>
<feature type="transmembrane region" description="Helical" evidence="1">
    <location>
        <begin position="24"/>
        <end position="42"/>
    </location>
</feature>
<dbReference type="RefSeq" id="WP_073185804.1">
    <property type="nucleotide sequence ID" value="NZ_FQXI01000029.1"/>
</dbReference>
<proteinExistence type="predicted"/>